<dbReference type="EMBL" id="CAJOBO010001743">
    <property type="protein sequence ID" value="CAF4405760.1"/>
    <property type="molecule type" value="Genomic_DNA"/>
</dbReference>
<evidence type="ECO:0000313" key="6">
    <source>
        <dbReference type="EMBL" id="CAF4603320.1"/>
    </source>
</evidence>
<dbReference type="Proteomes" id="UP000663873">
    <property type="component" value="Unassembled WGS sequence"/>
</dbReference>
<dbReference type="OrthoDB" id="10420859at2759"/>
<proteinExistence type="predicted"/>
<gene>
    <name evidence="3" type="ORF">GRG538_LOCUS25521</name>
    <name evidence="5" type="ORF">HFQ381_LOCUS20421</name>
    <name evidence="1" type="ORF">LUA448_LOCUS4260</name>
    <name evidence="6" type="ORF">QYT958_LOCUS11705</name>
    <name evidence="2" type="ORF">TIS948_LOCUS28593</name>
    <name evidence="4" type="ORF">UJA718_LOCUS8098</name>
</gene>
<dbReference type="AlphaFoldDB" id="A0A817REQ8"/>
<dbReference type="Proteomes" id="UP000663825">
    <property type="component" value="Unassembled WGS sequence"/>
</dbReference>
<accession>A0A817REQ8</accession>
<protein>
    <submittedName>
        <fullName evidence="1">Uncharacterized protein</fullName>
    </submittedName>
</protein>
<dbReference type="EMBL" id="CAJOBP010000842">
    <property type="protein sequence ID" value="CAF4227101.1"/>
    <property type="molecule type" value="Genomic_DNA"/>
</dbReference>
<keyword evidence="8" id="KW-1185">Reference proteome</keyword>
<dbReference type="Proteomes" id="UP000663872">
    <property type="component" value="Unassembled WGS sequence"/>
</dbReference>
<evidence type="ECO:0000313" key="2">
    <source>
        <dbReference type="EMBL" id="CAF3411071.1"/>
    </source>
</evidence>
<dbReference type="Proteomes" id="UP000663833">
    <property type="component" value="Unassembled WGS sequence"/>
</dbReference>
<dbReference type="EMBL" id="CAJNYT010004356">
    <property type="protein sequence ID" value="CAF3657064.1"/>
    <property type="molecule type" value="Genomic_DNA"/>
</dbReference>
<evidence type="ECO:0000313" key="8">
    <source>
        <dbReference type="Proteomes" id="UP000663873"/>
    </source>
</evidence>
<dbReference type="EMBL" id="CAJOBR010001379">
    <property type="protein sequence ID" value="CAF4603320.1"/>
    <property type="molecule type" value="Genomic_DNA"/>
</dbReference>
<sequence length="135" mass="15898">MGPIEAKLIDCDPKQIRSKLNLDLIDDDPEIEIQHGSNWSVIRFKGEVKSNDLHLSLKITKGKTRGAHLTCEAIEFYLAKHHISFMRSWKEIEQWYDECCRSLNLKRDNKFIDKVEIWHHQMKNCVSIHPQDTDL</sequence>
<evidence type="ECO:0000313" key="1">
    <source>
        <dbReference type="EMBL" id="CAF3241037.1"/>
    </source>
</evidence>
<name>A0A817REQ8_9BILA</name>
<organism evidence="1 7">
    <name type="scientific">Rotaria socialis</name>
    <dbReference type="NCBI Taxonomy" id="392032"/>
    <lineage>
        <taxon>Eukaryota</taxon>
        <taxon>Metazoa</taxon>
        <taxon>Spiralia</taxon>
        <taxon>Gnathifera</taxon>
        <taxon>Rotifera</taxon>
        <taxon>Eurotatoria</taxon>
        <taxon>Bdelloidea</taxon>
        <taxon>Philodinida</taxon>
        <taxon>Philodinidae</taxon>
        <taxon>Rotaria</taxon>
    </lineage>
</organism>
<dbReference type="Proteomes" id="UP000663848">
    <property type="component" value="Unassembled WGS sequence"/>
</dbReference>
<dbReference type="EMBL" id="CAJNXB010005138">
    <property type="protein sequence ID" value="CAF3411071.1"/>
    <property type="molecule type" value="Genomic_DNA"/>
</dbReference>
<dbReference type="Proteomes" id="UP000663851">
    <property type="component" value="Unassembled WGS sequence"/>
</dbReference>
<evidence type="ECO:0000313" key="3">
    <source>
        <dbReference type="EMBL" id="CAF3657064.1"/>
    </source>
</evidence>
<evidence type="ECO:0000313" key="5">
    <source>
        <dbReference type="EMBL" id="CAF4405760.1"/>
    </source>
</evidence>
<dbReference type="EMBL" id="CAJNYD010000281">
    <property type="protein sequence ID" value="CAF3241037.1"/>
    <property type="molecule type" value="Genomic_DNA"/>
</dbReference>
<evidence type="ECO:0000313" key="4">
    <source>
        <dbReference type="EMBL" id="CAF4227101.1"/>
    </source>
</evidence>
<comment type="caution">
    <text evidence="1">The sequence shown here is derived from an EMBL/GenBank/DDBJ whole genome shotgun (WGS) entry which is preliminary data.</text>
</comment>
<reference evidence="1" key="1">
    <citation type="submission" date="2021-02" db="EMBL/GenBank/DDBJ databases">
        <authorList>
            <person name="Nowell W R."/>
        </authorList>
    </citation>
    <scope>NUCLEOTIDE SEQUENCE</scope>
</reference>
<evidence type="ECO:0000313" key="7">
    <source>
        <dbReference type="Proteomes" id="UP000663833"/>
    </source>
</evidence>